<gene>
    <name evidence="1" type="ORF">ABT39_MTgene4052</name>
</gene>
<comment type="caution">
    <text evidence="1">The sequence shown here is derived from an EMBL/GenBank/DDBJ whole genome shotgun (WGS) entry which is preliminary data.</text>
</comment>
<dbReference type="AlphaFoldDB" id="A0A101LTZ8"/>
<dbReference type="EMBL" id="LKAM01000031">
    <property type="protein sequence ID" value="KUM45118.1"/>
    <property type="molecule type" value="Genomic_DNA"/>
</dbReference>
<organism evidence="1">
    <name type="scientific">Picea glauca</name>
    <name type="common">White spruce</name>
    <name type="synonym">Pinus glauca</name>
    <dbReference type="NCBI Taxonomy" id="3330"/>
    <lineage>
        <taxon>Eukaryota</taxon>
        <taxon>Viridiplantae</taxon>
        <taxon>Streptophyta</taxon>
        <taxon>Embryophyta</taxon>
        <taxon>Tracheophyta</taxon>
        <taxon>Spermatophyta</taxon>
        <taxon>Pinopsida</taxon>
        <taxon>Pinidae</taxon>
        <taxon>Conifers I</taxon>
        <taxon>Pinales</taxon>
        <taxon>Pinaceae</taxon>
        <taxon>Picea</taxon>
    </lineage>
</organism>
<name>A0A101LTZ8_PICGL</name>
<protein>
    <submittedName>
        <fullName evidence="1">Uncharacterized protein</fullName>
    </submittedName>
</protein>
<keyword evidence="1" id="KW-0496">Mitochondrion</keyword>
<proteinExistence type="predicted"/>
<geneLocation type="mitochondrion" evidence="1"/>
<reference evidence="1" key="1">
    <citation type="journal article" date="2015" name="Genome Biol. Evol.">
        <title>Organellar Genomes of White Spruce (Picea glauca): Assembly and Annotation.</title>
        <authorList>
            <person name="Jackman S.D."/>
            <person name="Warren R.L."/>
            <person name="Gibb E.A."/>
            <person name="Vandervalk B.P."/>
            <person name="Mohamadi H."/>
            <person name="Chu J."/>
            <person name="Raymond A."/>
            <person name="Pleasance S."/>
            <person name="Coope R."/>
            <person name="Wildung M.R."/>
            <person name="Ritland C.E."/>
            <person name="Bousquet J."/>
            <person name="Jones S.J."/>
            <person name="Bohlmann J."/>
            <person name="Birol I."/>
        </authorList>
    </citation>
    <scope>NUCLEOTIDE SEQUENCE [LARGE SCALE GENOMIC DNA]</scope>
    <source>
        <tissue evidence="1">Flushing bud</tissue>
    </source>
</reference>
<sequence length="239" mass="26779">MESTKRISEGSCPLDENTLDVLGELVQGLATGGTRGELWSKTRVNNRDGELPEDLNDAFVIPPAMYQDLDLVYLQQIIPSIESDGVINRVNDGNGMFIPLMVLYGDLELHLCNSPGNANVRQETRLIGKYLDNSLMSGSVTMEARSLGKPSLDGEHKTDRRKCIKKMPKPISLGSKTRLNNAMELEEKAEIGHFPGKKMSCEYLKDWTRLNFEPLMGYVPCIMTMERDGWSGLLIQLER</sequence>
<evidence type="ECO:0000313" key="1">
    <source>
        <dbReference type="EMBL" id="KUM45118.1"/>
    </source>
</evidence>
<accession>A0A101LTZ8</accession>